<dbReference type="AlphaFoldDB" id="A0A844CQ47"/>
<reference evidence="1 2" key="1">
    <citation type="submission" date="2019-05" db="EMBL/GenBank/DDBJ databases">
        <title>Roseovarius bejariae sp. nov., a moderately halophylic bacterium isolated from a saline soil in Rambla Salada (Murcia).</title>
        <authorList>
            <person name="Castro D.J."/>
            <person name="Gomez-Altuve A."/>
            <person name="Reina J.C."/>
            <person name="Rodriguez M."/>
            <person name="Sampedro I."/>
            <person name="Llamas I."/>
            <person name="Martinez-Checa F."/>
        </authorList>
    </citation>
    <scope>NUCLEOTIDE SEQUENCE [LARGE SCALE GENOMIC DNA]</scope>
    <source>
        <strain evidence="1 2">A21</strain>
    </source>
</reference>
<keyword evidence="2" id="KW-1185">Reference proteome</keyword>
<dbReference type="InterPro" id="IPR038666">
    <property type="entry name" value="SSP1_head-tail_sf"/>
</dbReference>
<comment type="caution">
    <text evidence="1">The sequence shown here is derived from an EMBL/GenBank/DDBJ whole genome shotgun (WGS) entry which is preliminary data.</text>
</comment>
<dbReference type="Gene3D" id="2.40.10.270">
    <property type="entry name" value="Bacteriophage SPP1 head-tail adaptor protein"/>
    <property type="match status" value="1"/>
</dbReference>
<dbReference type="InterPro" id="IPR008767">
    <property type="entry name" value="Phage_SPP1_head-tail_adaptor"/>
</dbReference>
<dbReference type="EMBL" id="SZWE01000002">
    <property type="protein sequence ID" value="MRU16977.1"/>
    <property type="molecule type" value="Genomic_DNA"/>
</dbReference>
<organism evidence="1 2">
    <name type="scientific">Roseovarius bejariae</name>
    <dbReference type="NCBI Taxonomy" id="2576383"/>
    <lineage>
        <taxon>Bacteria</taxon>
        <taxon>Pseudomonadati</taxon>
        <taxon>Pseudomonadota</taxon>
        <taxon>Alphaproteobacteria</taxon>
        <taxon>Rhodobacterales</taxon>
        <taxon>Roseobacteraceae</taxon>
        <taxon>Roseovarius</taxon>
    </lineage>
</organism>
<protein>
    <submittedName>
        <fullName evidence="1">Head-tail adaptor protein</fullName>
    </submittedName>
</protein>
<sequence>MGRVHLNRPLVLEAPERVSDGAGGHEETWAALGTLWAEVRARTGRDRAGEGGAVSATGFRVTVRAAPLGAASRPQASQRFRDGTRILRIEAVAERDAAARFLTCFCEEEVGL</sequence>
<evidence type="ECO:0000313" key="1">
    <source>
        <dbReference type="EMBL" id="MRU16977.1"/>
    </source>
</evidence>
<dbReference type="Pfam" id="PF05521">
    <property type="entry name" value="Phage_HCP"/>
    <property type="match status" value="1"/>
</dbReference>
<proteinExistence type="predicted"/>
<dbReference type="Proteomes" id="UP000564704">
    <property type="component" value="Unassembled WGS sequence"/>
</dbReference>
<accession>A0A844CQ47</accession>
<dbReference type="RefSeq" id="WP_154154754.1">
    <property type="nucleotide sequence ID" value="NZ_SZWE01000002.1"/>
</dbReference>
<name>A0A844CQ47_9RHOB</name>
<evidence type="ECO:0000313" key="2">
    <source>
        <dbReference type="Proteomes" id="UP000564704"/>
    </source>
</evidence>
<dbReference type="OrthoDB" id="7570189at2"/>
<gene>
    <name evidence="1" type="ORF">FDP25_16155</name>
</gene>